<gene>
    <name evidence="2" type="ORF">SBA_ch1_22960</name>
</gene>
<evidence type="ECO:0000256" key="1">
    <source>
        <dbReference type="SAM" id="Phobius"/>
    </source>
</evidence>
<organism evidence="2 3">
    <name type="scientific">Sphingomonas bisphenolicum</name>
    <dbReference type="NCBI Taxonomy" id="296544"/>
    <lineage>
        <taxon>Bacteria</taxon>
        <taxon>Pseudomonadati</taxon>
        <taxon>Pseudomonadota</taxon>
        <taxon>Alphaproteobacteria</taxon>
        <taxon>Sphingomonadales</taxon>
        <taxon>Sphingomonadaceae</taxon>
        <taxon>Sphingomonas</taxon>
    </lineage>
</organism>
<name>A0ABN5WKL7_9SPHN</name>
<sequence>MREALRLAKRSPHNNRVHKRNDMSFAAILSASRASGDSPAGLRASLYFAGQTLVEYQARQAAHAGADRIMILVSVITPALSQAVDRLSADGIAVALVRDMVSMVRDAPRDSDVLLVADGAIVSQSHFDGIGAAQGNAMLVTDDSRASAPFERIDAGQRWAGLARISPDLLFGTLDMIGDWDLALTLVRTAVQKGARRITVPQDDLLEGRVALVESQAQADLVAQAVTAAGSSRAHSRGGIEHYLLAPLARIVSPTLMRMQVPALQVRIAAIALGAVALVPIELGWALTGFCLLMGALLLSEISDRLGDLALRTPLMGWFAFCAPATVLAGMVFAGGTTLAADLALLLGILMVADRWGRTAAARSWMIFTPGTALLLLILTGFVGLMAEGFRVAILLAIASVGAILLRKSD</sequence>
<keyword evidence="3" id="KW-1185">Reference proteome</keyword>
<feature type="transmembrane region" description="Helical" evidence="1">
    <location>
        <begin position="318"/>
        <end position="350"/>
    </location>
</feature>
<keyword evidence="1" id="KW-1133">Transmembrane helix</keyword>
<protein>
    <submittedName>
        <fullName evidence="2">Uncharacterized protein</fullName>
    </submittedName>
</protein>
<keyword evidence="1" id="KW-0812">Transmembrane</keyword>
<feature type="transmembrane region" description="Helical" evidence="1">
    <location>
        <begin position="389"/>
        <end position="406"/>
    </location>
</feature>
<evidence type="ECO:0000313" key="2">
    <source>
        <dbReference type="EMBL" id="BBF70096.1"/>
    </source>
</evidence>
<dbReference type="Proteomes" id="UP001059971">
    <property type="component" value="Chromosome 1"/>
</dbReference>
<keyword evidence="1" id="KW-0472">Membrane</keyword>
<feature type="transmembrane region" description="Helical" evidence="1">
    <location>
        <begin position="362"/>
        <end position="383"/>
    </location>
</feature>
<evidence type="ECO:0000313" key="3">
    <source>
        <dbReference type="Proteomes" id="UP001059971"/>
    </source>
</evidence>
<reference evidence="2" key="1">
    <citation type="submission" date="2018-07" db="EMBL/GenBank/DDBJ databases">
        <title>Complete genome sequence of Sphingomonas bisphenolicum strain AO1, a bisphenol A degradative bacterium isolated from Japanese farm field.</title>
        <authorList>
            <person name="Murakami M."/>
            <person name="Koh M."/>
            <person name="Koba S."/>
            <person name="Matsumura Y."/>
        </authorList>
    </citation>
    <scope>NUCLEOTIDE SEQUENCE</scope>
    <source>
        <strain evidence="2">AO1</strain>
    </source>
</reference>
<feature type="transmembrane region" description="Helical" evidence="1">
    <location>
        <begin position="268"/>
        <end position="298"/>
    </location>
</feature>
<accession>A0ABN5WKL7</accession>
<dbReference type="EMBL" id="AP018817">
    <property type="protein sequence ID" value="BBF70096.1"/>
    <property type="molecule type" value="Genomic_DNA"/>
</dbReference>
<proteinExistence type="predicted"/>